<dbReference type="AlphaFoldDB" id="A0A096CJK4"/>
<dbReference type="Pfam" id="PF04390">
    <property type="entry name" value="LptE"/>
    <property type="match status" value="1"/>
</dbReference>
<proteinExistence type="predicted"/>
<evidence type="ECO:0000313" key="2">
    <source>
        <dbReference type="Proteomes" id="UP000029525"/>
    </source>
</evidence>
<dbReference type="InterPro" id="IPR007485">
    <property type="entry name" value="LPS_assembly_LptE"/>
</dbReference>
<reference evidence="1 2" key="1">
    <citation type="submission" date="2014-07" db="EMBL/GenBank/DDBJ databases">
        <authorList>
            <person name="McCorrison J."/>
            <person name="Sanka R."/>
            <person name="Torralba M."/>
            <person name="Gillis M."/>
            <person name="Haft D.H."/>
            <person name="Methe B."/>
            <person name="Sutton G."/>
            <person name="Nelson K.E."/>
        </authorList>
    </citation>
    <scope>NUCLEOTIDE SEQUENCE [LARGE SCALE GENOMIC DNA]</scope>
    <source>
        <strain evidence="1 2">DNF00320</strain>
    </source>
</reference>
<dbReference type="Proteomes" id="UP000029525">
    <property type="component" value="Unassembled WGS sequence"/>
</dbReference>
<dbReference type="Gene3D" id="3.30.160.150">
    <property type="entry name" value="Lipoprotein like domain"/>
    <property type="match status" value="1"/>
</dbReference>
<name>A0A096CJK4_9BACT</name>
<dbReference type="EMBL" id="JRNQ01000010">
    <property type="protein sequence ID" value="KGF45514.1"/>
    <property type="molecule type" value="Genomic_DNA"/>
</dbReference>
<evidence type="ECO:0000313" key="1">
    <source>
        <dbReference type="EMBL" id="KGF45514.1"/>
    </source>
</evidence>
<comment type="caution">
    <text evidence="1">The sequence shown here is derived from an EMBL/GenBank/DDBJ whole genome shotgun (WGS) entry which is preliminary data.</text>
</comment>
<protein>
    <recommendedName>
        <fullName evidence="3">Lipoprotein</fullName>
    </recommendedName>
</protein>
<gene>
    <name evidence="1" type="ORF">HMPREF0647_01975</name>
</gene>
<sequence>MIKFFKLIKQQVQSKHLVIALLSITSVVFTACKVSYKFNGASIDYNKVHTIQIADFPIRSAYVWGPMAPMFNNALKDVYANHTKLQQVKRGGDLKVEGEITNYQQRNKSVTSEGHSAQTELSITVNVRFTNTSNHKEDFERQFTATSSYETTKSLQSVQQQLVEEMIKDLTDQIFNATVANW</sequence>
<dbReference type="GO" id="GO:0019867">
    <property type="term" value="C:outer membrane"/>
    <property type="evidence" value="ECO:0007669"/>
    <property type="project" value="InterPro"/>
</dbReference>
<accession>A0A096CJK4</accession>
<organism evidence="1 2">
    <name type="scientific">Prevotella bivia DNF00320</name>
    <dbReference type="NCBI Taxonomy" id="1401068"/>
    <lineage>
        <taxon>Bacteria</taxon>
        <taxon>Pseudomonadati</taxon>
        <taxon>Bacteroidota</taxon>
        <taxon>Bacteroidia</taxon>
        <taxon>Bacteroidales</taxon>
        <taxon>Prevotellaceae</taxon>
        <taxon>Prevotella</taxon>
    </lineage>
</organism>
<evidence type="ECO:0008006" key="3">
    <source>
        <dbReference type="Google" id="ProtNLM"/>
    </source>
</evidence>
<dbReference type="PROSITE" id="PS51257">
    <property type="entry name" value="PROKAR_LIPOPROTEIN"/>
    <property type="match status" value="1"/>
</dbReference>
<dbReference type="GO" id="GO:0043165">
    <property type="term" value="P:Gram-negative-bacterium-type cell outer membrane assembly"/>
    <property type="evidence" value="ECO:0007669"/>
    <property type="project" value="InterPro"/>
</dbReference>